<dbReference type="InterPro" id="IPR010129">
    <property type="entry name" value="T1SS_HlyD"/>
</dbReference>
<feature type="transmembrane region" description="Helical" evidence="9">
    <location>
        <begin position="33"/>
        <end position="53"/>
    </location>
</feature>
<dbReference type="RefSeq" id="WP_201102557.1">
    <property type="nucleotide sequence ID" value="NZ_CP067977.1"/>
</dbReference>
<accession>A0ABX7BKU2</accession>
<evidence type="ECO:0000313" key="13">
    <source>
        <dbReference type="EMBL" id="QQQ18185.1"/>
    </source>
</evidence>
<evidence type="ECO:0000313" key="14">
    <source>
        <dbReference type="Proteomes" id="UP000595448"/>
    </source>
</evidence>
<evidence type="ECO:0000256" key="7">
    <source>
        <dbReference type="ARBA" id="ARBA00022989"/>
    </source>
</evidence>
<proteinExistence type="inferred from homology"/>
<organism evidence="13 14">
    <name type="scientific">Brevundimonas vitisensis</name>
    <dbReference type="NCBI Taxonomy" id="2800818"/>
    <lineage>
        <taxon>Bacteria</taxon>
        <taxon>Pseudomonadati</taxon>
        <taxon>Pseudomonadota</taxon>
        <taxon>Alphaproteobacteria</taxon>
        <taxon>Caulobacterales</taxon>
        <taxon>Caulobacteraceae</taxon>
        <taxon>Brevundimonas</taxon>
    </lineage>
</organism>
<dbReference type="Pfam" id="PF25994">
    <property type="entry name" value="HH_AprE"/>
    <property type="match status" value="1"/>
</dbReference>
<dbReference type="NCBIfam" id="TIGR01843">
    <property type="entry name" value="type_I_hlyD"/>
    <property type="match status" value="1"/>
</dbReference>
<evidence type="ECO:0000256" key="2">
    <source>
        <dbReference type="ARBA" id="ARBA00009477"/>
    </source>
</evidence>
<evidence type="ECO:0000256" key="8">
    <source>
        <dbReference type="ARBA" id="ARBA00023136"/>
    </source>
</evidence>
<dbReference type="PRINTS" id="PR01490">
    <property type="entry name" value="RTXTOXIND"/>
</dbReference>
<evidence type="ECO:0000259" key="12">
    <source>
        <dbReference type="Pfam" id="PF26002"/>
    </source>
</evidence>
<evidence type="ECO:0000256" key="10">
    <source>
        <dbReference type="SAM" id="Coils"/>
    </source>
</evidence>
<keyword evidence="7 9" id="KW-1133">Transmembrane helix</keyword>
<name>A0ABX7BKU2_9CAUL</name>
<evidence type="ECO:0000256" key="4">
    <source>
        <dbReference type="ARBA" id="ARBA00022475"/>
    </source>
</evidence>
<keyword evidence="4 9" id="KW-1003">Cell membrane</keyword>
<dbReference type="PANTHER" id="PTHR30386:SF17">
    <property type="entry name" value="ALKALINE PROTEASE SECRETION PROTEIN APRE"/>
    <property type="match status" value="1"/>
</dbReference>
<protein>
    <recommendedName>
        <fullName evidence="9">Membrane fusion protein (MFP) family protein</fullName>
    </recommendedName>
</protein>
<keyword evidence="8 9" id="KW-0472">Membrane</keyword>
<dbReference type="EMBL" id="CP067977">
    <property type="protein sequence ID" value="QQQ18185.1"/>
    <property type="molecule type" value="Genomic_DNA"/>
</dbReference>
<evidence type="ECO:0000256" key="3">
    <source>
        <dbReference type="ARBA" id="ARBA00022448"/>
    </source>
</evidence>
<evidence type="ECO:0000256" key="5">
    <source>
        <dbReference type="ARBA" id="ARBA00022519"/>
    </source>
</evidence>
<dbReference type="Proteomes" id="UP000595448">
    <property type="component" value="Chromosome"/>
</dbReference>
<keyword evidence="14" id="KW-1185">Reference proteome</keyword>
<dbReference type="InterPro" id="IPR058781">
    <property type="entry name" value="HH_AprE-like"/>
</dbReference>
<keyword evidence="5 9" id="KW-0997">Cell inner membrane</keyword>
<dbReference type="InterPro" id="IPR050739">
    <property type="entry name" value="MFP"/>
</dbReference>
<evidence type="ECO:0000256" key="6">
    <source>
        <dbReference type="ARBA" id="ARBA00022692"/>
    </source>
</evidence>
<dbReference type="PANTHER" id="PTHR30386">
    <property type="entry name" value="MEMBRANE FUSION SUBUNIT OF EMRAB-TOLC MULTIDRUG EFFLUX PUMP"/>
    <property type="match status" value="1"/>
</dbReference>
<comment type="subcellular location">
    <subcellularLocation>
        <location evidence="1 9">Cell inner membrane</location>
        <topology evidence="1 9">Single-pass membrane protein</topology>
    </subcellularLocation>
</comment>
<feature type="domain" description="AprE-like beta-barrel" evidence="12">
    <location>
        <begin position="343"/>
        <end position="430"/>
    </location>
</feature>
<keyword evidence="6 9" id="KW-0812">Transmembrane</keyword>
<keyword evidence="10" id="KW-0175">Coiled coil</keyword>
<dbReference type="InterPro" id="IPR058982">
    <property type="entry name" value="Beta-barrel_AprE"/>
</dbReference>
<feature type="coiled-coil region" evidence="10">
    <location>
        <begin position="178"/>
        <end position="205"/>
    </location>
</feature>
<feature type="domain" description="AprE-like long alpha-helical hairpin" evidence="11">
    <location>
        <begin position="110"/>
        <end position="299"/>
    </location>
</feature>
<evidence type="ECO:0000256" key="9">
    <source>
        <dbReference type="RuleBase" id="RU365093"/>
    </source>
</evidence>
<dbReference type="Gene3D" id="2.40.30.170">
    <property type="match status" value="1"/>
</dbReference>
<evidence type="ECO:0000256" key="1">
    <source>
        <dbReference type="ARBA" id="ARBA00004377"/>
    </source>
</evidence>
<sequence length="456" mass="49055">MTAPTPHNPAPLPVVVNSPNPPAPVPDAPRNELLIGGAVIAAFFVLFLGWAAFAPLDAGAFAQGQVAVSGNRQAVQHRDGGVVSVLAVAEGDTVQQGQVLIQVAGGDLAATERGLTGQVLALLAQRSRLIAERDRLGSVPTPPEFASLPPEDQPLAAEALRLQRIQFDARSSGRSTERGVLQQRISQLEQQAEGLQRQITANIEQRRLIDEELEGMRSLAAQGYAPMTRVRALERQAAELDGQQGSLRAQVAATREQIGETRLQISAVGTTTNEDVAEQLRNIEIQLNELQPRLAATRAQIARNQVRAPASGQVVGLTIFTAGGVIQPGQTLMEIVPTDASQIIVAEIDPADIDNLRIGQDTEVKFPGLRETNPPIVRGRITRISADSFTREQTGARYFRAEIVVPQTELEKLGPSAGFIRPGAPVEVVVLLRRRTALQYLLEPLTRGLWRSGSAQ</sequence>
<dbReference type="Pfam" id="PF26002">
    <property type="entry name" value="Beta-barrel_AprE"/>
    <property type="match status" value="1"/>
</dbReference>
<comment type="similarity">
    <text evidence="2 9">Belongs to the membrane fusion protein (MFP) (TC 8.A.1) family.</text>
</comment>
<evidence type="ECO:0000259" key="11">
    <source>
        <dbReference type="Pfam" id="PF25994"/>
    </source>
</evidence>
<keyword evidence="3 9" id="KW-0813">Transport</keyword>
<gene>
    <name evidence="13" type="ORF">JIP62_12870</name>
</gene>
<reference evidence="13 14" key="1">
    <citation type="submission" date="2021-01" db="EMBL/GenBank/DDBJ databases">
        <title>Brevundimonas vitis sp. nov., an bacterium isolated from grape (Vitis vinifera).</title>
        <authorList>
            <person name="Jiang L."/>
            <person name="Lee J."/>
        </authorList>
    </citation>
    <scope>NUCLEOTIDE SEQUENCE [LARGE SCALE GENOMIC DNA]</scope>
    <source>
        <strain evidence="13 14">GRTSA-9</strain>
    </source>
</reference>